<reference evidence="7 8" key="1">
    <citation type="submission" date="2016-06" db="EMBL/GenBank/DDBJ databases">
        <authorList>
            <person name="Kjaerup R.B."/>
            <person name="Dalgaard T.S."/>
            <person name="Juul-Madsen H.R."/>
        </authorList>
    </citation>
    <scope>NUCLEOTIDE SEQUENCE [LARGE SCALE GENOMIC DNA]</scope>
    <source>
        <strain evidence="7 8">GCSL-Mp3</strain>
    </source>
</reference>
<keyword evidence="4" id="KW-0963">Cytoplasm</keyword>
<dbReference type="InterPro" id="IPR036388">
    <property type="entry name" value="WH-like_DNA-bd_sf"/>
</dbReference>
<protein>
    <recommendedName>
        <fullName evidence="3">Regulatory protein RecX</fullName>
    </recommendedName>
</protein>
<sequence length="151" mass="17773">MDEKQLYQYAVWLLGRREYAGTELSRKLKRKITEKQETSPTDETVLPRVMARLTESQYLDDSRSISLFFQAGVRKLHGPVRVRQELRQRGFAGELIDSVFAAQAVDWFDQAQQAKMKKFGDSAPADYKEKQKQMRYLLYRGFTSDQIYELY</sequence>
<feature type="domain" description="RecX second three-helical" evidence="5">
    <location>
        <begin position="73"/>
        <end position="98"/>
    </location>
</feature>
<comment type="caution">
    <text evidence="7">The sequence shown here is derived from an EMBL/GenBank/DDBJ whole genome shotgun (WGS) entry which is preliminary data.</text>
</comment>
<dbReference type="Gene3D" id="1.10.10.10">
    <property type="entry name" value="Winged helix-like DNA-binding domain superfamily/Winged helix DNA-binding domain"/>
    <property type="match status" value="3"/>
</dbReference>
<dbReference type="GO" id="GO:0005737">
    <property type="term" value="C:cytoplasm"/>
    <property type="evidence" value="ECO:0007669"/>
    <property type="project" value="UniProtKB-SubCell"/>
</dbReference>
<proteinExistence type="inferred from homology"/>
<dbReference type="PANTHER" id="PTHR33602">
    <property type="entry name" value="REGULATORY PROTEIN RECX FAMILY PROTEIN"/>
    <property type="match status" value="1"/>
</dbReference>
<accession>A0A1B8HLQ1</accession>
<dbReference type="Proteomes" id="UP000092247">
    <property type="component" value="Unassembled WGS sequence"/>
</dbReference>
<evidence type="ECO:0000256" key="2">
    <source>
        <dbReference type="ARBA" id="ARBA00009695"/>
    </source>
</evidence>
<dbReference type="InterPro" id="IPR053924">
    <property type="entry name" value="RecX_HTH_2nd"/>
</dbReference>
<dbReference type="Pfam" id="PF02631">
    <property type="entry name" value="RecX_HTH2"/>
    <property type="match status" value="1"/>
</dbReference>
<evidence type="ECO:0000313" key="7">
    <source>
        <dbReference type="EMBL" id="OBU10346.1"/>
    </source>
</evidence>
<comment type="subcellular location">
    <subcellularLocation>
        <location evidence="1">Cytoplasm</location>
    </subcellularLocation>
</comment>
<name>A0A1B8HLQ1_9GAMM</name>
<evidence type="ECO:0000256" key="4">
    <source>
        <dbReference type="ARBA" id="ARBA00022490"/>
    </source>
</evidence>
<dbReference type="AlphaFoldDB" id="A0A1B8HLQ1"/>
<gene>
    <name evidence="7" type="ORF">AYY17_16050</name>
</gene>
<evidence type="ECO:0000256" key="1">
    <source>
        <dbReference type="ARBA" id="ARBA00004496"/>
    </source>
</evidence>
<dbReference type="PANTHER" id="PTHR33602:SF1">
    <property type="entry name" value="REGULATORY PROTEIN RECX FAMILY PROTEIN"/>
    <property type="match status" value="1"/>
</dbReference>
<evidence type="ECO:0000313" key="8">
    <source>
        <dbReference type="Proteomes" id="UP000092247"/>
    </source>
</evidence>
<evidence type="ECO:0000259" key="5">
    <source>
        <dbReference type="Pfam" id="PF02631"/>
    </source>
</evidence>
<organism evidence="7 8">
    <name type="scientific">Morganella psychrotolerans</name>
    <dbReference type="NCBI Taxonomy" id="368603"/>
    <lineage>
        <taxon>Bacteria</taxon>
        <taxon>Pseudomonadati</taxon>
        <taxon>Pseudomonadota</taxon>
        <taxon>Gammaproteobacteria</taxon>
        <taxon>Enterobacterales</taxon>
        <taxon>Morganellaceae</taxon>
        <taxon>Morganella</taxon>
    </lineage>
</organism>
<dbReference type="STRING" id="368603.AYY16_09670"/>
<dbReference type="InterPro" id="IPR053925">
    <property type="entry name" value="RecX_HTH_3rd"/>
</dbReference>
<dbReference type="GO" id="GO:0006282">
    <property type="term" value="P:regulation of DNA repair"/>
    <property type="evidence" value="ECO:0007669"/>
    <property type="project" value="InterPro"/>
</dbReference>
<feature type="domain" description="RecX third three-helical" evidence="6">
    <location>
        <begin position="106"/>
        <end position="149"/>
    </location>
</feature>
<dbReference type="RefSeq" id="WP_067421976.1">
    <property type="nucleotide sequence ID" value="NZ_CBCPID010000005.1"/>
</dbReference>
<dbReference type="Pfam" id="PF21981">
    <property type="entry name" value="RecX_HTH3"/>
    <property type="match status" value="1"/>
</dbReference>
<dbReference type="InterPro" id="IPR003783">
    <property type="entry name" value="Regulatory_RecX"/>
</dbReference>
<dbReference type="EMBL" id="LZEX01000004">
    <property type="protein sequence ID" value="OBU10346.1"/>
    <property type="molecule type" value="Genomic_DNA"/>
</dbReference>
<evidence type="ECO:0000256" key="3">
    <source>
        <dbReference type="ARBA" id="ARBA00018111"/>
    </source>
</evidence>
<evidence type="ECO:0000259" key="6">
    <source>
        <dbReference type="Pfam" id="PF21981"/>
    </source>
</evidence>
<comment type="similarity">
    <text evidence="2">Belongs to the RecX family.</text>
</comment>